<evidence type="ECO:0000313" key="2">
    <source>
        <dbReference type="Proteomes" id="UP000194127"/>
    </source>
</evidence>
<dbReference type="InterPro" id="IPR032675">
    <property type="entry name" value="LRR_dom_sf"/>
</dbReference>
<dbReference type="AlphaFoldDB" id="A0A1X6MMI0"/>
<dbReference type="SUPFAM" id="SSF52047">
    <property type="entry name" value="RNI-like"/>
    <property type="match status" value="1"/>
</dbReference>
<proteinExistence type="predicted"/>
<sequence>MITQCRNLKTLKLYEGGNVTIAMFPEMLSQLTTIVHSTDRKYSLRGGYDYGRFFQCTATQALETLVLDSLECHDDTFVPNRCFTSLKKLSISHSTVSVASLVAAFPLLENVTLEEVTCYPAFSGGWLSLQRLDIDVMCLQKFAITSRVTHLVIMRSAVAEHSQGYKKTKPISQVIQNTQPVKLTFSATFSMREPDRHFWNTLLDSMSSVRTLELCFEAVLANDYQGMEHWMNFILPRLLKWSQVDTLEIKVETWARILEPSTPTINAPPHVDGNVFTGFRNYCRSLDAHLATIICPLRHSRLQWISVQVSEEVAGCVVPRRPTQPALCLTKCRGGYLDQ</sequence>
<evidence type="ECO:0008006" key="3">
    <source>
        <dbReference type="Google" id="ProtNLM"/>
    </source>
</evidence>
<name>A0A1X6MMI0_9APHY</name>
<dbReference type="RefSeq" id="XP_024334441.1">
    <property type="nucleotide sequence ID" value="XM_024487020.1"/>
</dbReference>
<reference evidence="1 2" key="1">
    <citation type="submission" date="2017-04" db="EMBL/GenBank/DDBJ databases">
        <title>Genome Sequence of the Model Brown-Rot Fungus Postia placenta SB12.</title>
        <authorList>
            <consortium name="DOE Joint Genome Institute"/>
            <person name="Gaskell J."/>
            <person name="Kersten P."/>
            <person name="Larrondo L.F."/>
            <person name="Canessa P."/>
            <person name="Martinez D."/>
            <person name="Hibbett D."/>
            <person name="Schmoll M."/>
            <person name="Kubicek C.P."/>
            <person name="Martinez A.T."/>
            <person name="Yadav J."/>
            <person name="Master E."/>
            <person name="Magnuson J.K."/>
            <person name="James T."/>
            <person name="Yaver D."/>
            <person name="Berka R."/>
            <person name="Labutti K."/>
            <person name="Lipzen A."/>
            <person name="Aerts A."/>
            <person name="Barry K."/>
            <person name="Henrissat B."/>
            <person name="Blanchette R."/>
            <person name="Grigoriev I."/>
            <person name="Cullen D."/>
        </authorList>
    </citation>
    <scope>NUCLEOTIDE SEQUENCE [LARGE SCALE GENOMIC DNA]</scope>
    <source>
        <strain evidence="1 2">MAD-698-R-SB12</strain>
    </source>
</reference>
<protein>
    <recommendedName>
        <fullName evidence="3">F-box domain-containing protein</fullName>
    </recommendedName>
</protein>
<dbReference type="Proteomes" id="UP000194127">
    <property type="component" value="Unassembled WGS sequence"/>
</dbReference>
<organism evidence="1 2">
    <name type="scientific">Postia placenta MAD-698-R-SB12</name>
    <dbReference type="NCBI Taxonomy" id="670580"/>
    <lineage>
        <taxon>Eukaryota</taxon>
        <taxon>Fungi</taxon>
        <taxon>Dikarya</taxon>
        <taxon>Basidiomycota</taxon>
        <taxon>Agaricomycotina</taxon>
        <taxon>Agaricomycetes</taxon>
        <taxon>Polyporales</taxon>
        <taxon>Adustoporiaceae</taxon>
        <taxon>Rhodonia</taxon>
    </lineage>
</organism>
<evidence type="ECO:0000313" key="1">
    <source>
        <dbReference type="EMBL" id="OSX57647.1"/>
    </source>
</evidence>
<keyword evidence="2" id="KW-1185">Reference proteome</keyword>
<dbReference type="OrthoDB" id="10269238at2759"/>
<dbReference type="GeneID" id="36331969"/>
<gene>
    <name evidence="1" type="ORF">POSPLADRAFT_1156041</name>
</gene>
<dbReference type="EMBL" id="KZ110607">
    <property type="protein sequence ID" value="OSX57647.1"/>
    <property type="molecule type" value="Genomic_DNA"/>
</dbReference>
<dbReference type="Gene3D" id="3.80.10.10">
    <property type="entry name" value="Ribonuclease Inhibitor"/>
    <property type="match status" value="1"/>
</dbReference>
<accession>A0A1X6MMI0</accession>